<sequence length="281" mass="32914">MNINNYFNRKFYSKAGRSIHAKTKPQLYEREKLEKEEINLGYVQTELAKIQSEQSKKKKSQKKRIQSSASFLTTTRDMYMRAFKGTCMESPSPSKYSPNIDFIKPSSSSICNLRDRSNKVRRRMIRLPFCIDKKALECSYPKIKVHSELVLEESELQQKINLRRSKTPKGPAIRNFVSFDKQSNRKFIPLSPVSESRFNFVNHFPKVSTKARRSPVWDFSRVTERKMQYVPNIPGPYDYDDRVSKASPLQYSFDMSRMCGRNQNELNASVGSLRNPQKFFR</sequence>
<evidence type="ECO:0000313" key="2">
    <source>
        <dbReference type="Proteomes" id="UP000187209"/>
    </source>
</evidence>
<protein>
    <submittedName>
        <fullName evidence="1">Uncharacterized protein</fullName>
    </submittedName>
</protein>
<dbReference type="EMBL" id="MPUH01001370">
    <property type="protein sequence ID" value="OMJ68185.1"/>
    <property type="molecule type" value="Genomic_DNA"/>
</dbReference>
<gene>
    <name evidence="1" type="ORF">SteCoe_34436</name>
</gene>
<name>A0A1R2AUP9_9CILI</name>
<reference evidence="1 2" key="1">
    <citation type="submission" date="2016-11" db="EMBL/GenBank/DDBJ databases">
        <title>The macronuclear genome of Stentor coeruleus: a giant cell with tiny introns.</title>
        <authorList>
            <person name="Slabodnick M."/>
            <person name="Ruby J.G."/>
            <person name="Reiff S.B."/>
            <person name="Swart E.C."/>
            <person name="Gosai S."/>
            <person name="Prabakaran S."/>
            <person name="Witkowska E."/>
            <person name="Larue G.E."/>
            <person name="Fisher S."/>
            <person name="Freeman R.M."/>
            <person name="Gunawardena J."/>
            <person name="Chu W."/>
            <person name="Stover N.A."/>
            <person name="Gregory B.D."/>
            <person name="Nowacki M."/>
            <person name="Derisi J."/>
            <person name="Roy S.W."/>
            <person name="Marshall W.F."/>
            <person name="Sood P."/>
        </authorList>
    </citation>
    <scope>NUCLEOTIDE SEQUENCE [LARGE SCALE GENOMIC DNA]</scope>
    <source>
        <strain evidence="1">WM001</strain>
    </source>
</reference>
<dbReference type="Proteomes" id="UP000187209">
    <property type="component" value="Unassembled WGS sequence"/>
</dbReference>
<evidence type="ECO:0000313" key="1">
    <source>
        <dbReference type="EMBL" id="OMJ68185.1"/>
    </source>
</evidence>
<dbReference type="OrthoDB" id="326308at2759"/>
<comment type="caution">
    <text evidence="1">The sequence shown here is derived from an EMBL/GenBank/DDBJ whole genome shotgun (WGS) entry which is preliminary data.</text>
</comment>
<keyword evidence="2" id="KW-1185">Reference proteome</keyword>
<proteinExistence type="predicted"/>
<accession>A0A1R2AUP9</accession>
<dbReference type="AlphaFoldDB" id="A0A1R2AUP9"/>
<organism evidence="1 2">
    <name type="scientific">Stentor coeruleus</name>
    <dbReference type="NCBI Taxonomy" id="5963"/>
    <lineage>
        <taxon>Eukaryota</taxon>
        <taxon>Sar</taxon>
        <taxon>Alveolata</taxon>
        <taxon>Ciliophora</taxon>
        <taxon>Postciliodesmatophora</taxon>
        <taxon>Heterotrichea</taxon>
        <taxon>Heterotrichida</taxon>
        <taxon>Stentoridae</taxon>
        <taxon>Stentor</taxon>
    </lineage>
</organism>